<dbReference type="GO" id="GO:0016020">
    <property type="term" value="C:membrane"/>
    <property type="evidence" value="ECO:0007669"/>
    <property type="project" value="UniProtKB-SubCell"/>
</dbReference>
<dbReference type="GO" id="GO:0030416">
    <property type="term" value="P:methylamine metabolic process"/>
    <property type="evidence" value="ECO:0007669"/>
    <property type="project" value="InterPro"/>
</dbReference>
<feature type="domain" description="Methylamine utilisation protein MauE" evidence="5">
    <location>
        <begin position="34"/>
        <end position="120"/>
    </location>
</feature>
<dbReference type="Pfam" id="PF07291">
    <property type="entry name" value="MauE"/>
    <property type="match status" value="1"/>
</dbReference>
<evidence type="ECO:0000313" key="6">
    <source>
        <dbReference type="EMBL" id="SQI38721.1"/>
    </source>
</evidence>
<keyword evidence="3" id="KW-1133">Transmembrane helix</keyword>
<dbReference type="InterPro" id="IPR009908">
    <property type="entry name" value="Methylamine_util_MauE"/>
</dbReference>
<organism evidence="6 7">
    <name type="scientific">Rhodococcus coprophilus</name>
    <dbReference type="NCBI Taxonomy" id="38310"/>
    <lineage>
        <taxon>Bacteria</taxon>
        <taxon>Bacillati</taxon>
        <taxon>Actinomycetota</taxon>
        <taxon>Actinomycetes</taxon>
        <taxon>Mycobacteriales</taxon>
        <taxon>Nocardiaceae</taxon>
        <taxon>Rhodococcus</taxon>
    </lineage>
</organism>
<evidence type="ECO:0000256" key="3">
    <source>
        <dbReference type="ARBA" id="ARBA00022989"/>
    </source>
</evidence>
<sequence>MPGRPSFRIAAYAQAATVAPMSTTQPSRRPALRLAALLLGAGTMHFVRPEPFDGIVPRGLPGDARTYTYASGVAEIVVGVALTVPRTRRIGGAAAAALFLAVFPANAQMAVAWLRSNRIPPAAKAAALARLPLQIPLVTEALKVRRLAPGAPRR</sequence>
<protein>
    <submittedName>
        <fullName evidence="6">Predicted membrane protein</fullName>
    </submittedName>
</protein>
<evidence type="ECO:0000313" key="7">
    <source>
        <dbReference type="Proteomes" id="UP000249091"/>
    </source>
</evidence>
<evidence type="ECO:0000259" key="5">
    <source>
        <dbReference type="Pfam" id="PF07291"/>
    </source>
</evidence>
<dbReference type="Proteomes" id="UP000249091">
    <property type="component" value="Chromosome 1"/>
</dbReference>
<keyword evidence="2" id="KW-0812">Transmembrane</keyword>
<name>A0A2X4UJ97_9NOCA</name>
<accession>A0A2X4UJ97</accession>
<evidence type="ECO:0000256" key="2">
    <source>
        <dbReference type="ARBA" id="ARBA00022692"/>
    </source>
</evidence>
<dbReference type="PANTHER" id="PTHR36974:SF1">
    <property type="entry name" value="DOXX FAMILY MEMBRANE PROTEIN"/>
    <property type="match status" value="1"/>
</dbReference>
<comment type="subcellular location">
    <subcellularLocation>
        <location evidence="1">Membrane</location>
        <topology evidence="1">Multi-pass membrane protein</topology>
    </subcellularLocation>
</comment>
<dbReference type="KEGG" id="rcr:NCTC10994_03973"/>
<dbReference type="PANTHER" id="PTHR36974">
    <property type="entry name" value="MEMBRANE PROTEIN-RELATED"/>
    <property type="match status" value="1"/>
</dbReference>
<dbReference type="STRING" id="1219011.GCA_001895045_01435"/>
<keyword evidence="7" id="KW-1185">Reference proteome</keyword>
<proteinExistence type="predicted"/>
<evidence type="ECO:0000256" key="1">
    <source>
        <dbReference type="ARBA" id="ARBA00004141"/>
    </source>
</evidence>
<keyword evidence="4" id="KW-0472">Membrane</keyword>
<gene>
    <name evidence="6" type="ORF">NCTC10994_03973</name>
</gene>
<evidence type="ECO:0000256" key="4">
    <source>
        <dbReference type="ARBA" id="ARBA00023136"/>
    </source>
</evidence>
<reference evidence="6 7" key="1">
    <citation type="submission" date="2018-06" db="EMBL/GenBank/DDBJ databases">
        <authorList>
            <consortium name="Pathogen Informatics"/>
            <person name="Doyle S."/>
        </authorList>
    </citation>
    <scope>NUCLEOTIDE SEQUENCE [LARGE SCALE GENOMIC DNA]</scope>
    <source>
        <strain evidence="6 7">NCTC10994</strain>
    </source>
</reference>
<dbReference type="EMBL" id="LS483468">
    <property type="protein sequence ID" value="SQI38721.1"/>
    <property type="molecule type" value="Genomic_DNA"/>
</dbReference>
<dbReference type="AlphaFoldDB" id="A0A2X4UJ97"/>